<dbReference type="SUPFAM" id="SSF53955">
    <property type="entry name" value="Lysozyme-like"/>
    <property type="match status" value="1"/>
</dbReference>
<dbReference type="CDD" id="cd13925">
    <property type="entry name" value="RPF"/>
    <property type="match status" value="1"/>
</dbReference>
<keyword evidence="2" id="KW-0378">Hydrolase</keyword>
<accession>A0ABW9QUD8</accession>
<sequence>MCESGDNYRENTGNGFYGAYQFSQQTWTSLGYPGRPDLEPPAMQDAAARKLQAESGWGQWPACSAALGLT</sequence>
<evidence type="ECO:0000313" key="5">
    <source>
        <dbReference type="Proteomes" id="UP000437736"/>
    </source>
</evidence>
<proteinExistence type="inferred from homology"/>
<keyword evidence="5" id="KW-1185">Reference proteome</keyword>
<reference evidence="4 5" key="1">
    <citation type="submission" date="2019-11" db="EMBL/GenBank/DDBJ databases">
        <title>Acidiferrimicrobium australis gen. nov., sp. nov., an acidophilic and obligately heterotrophic, member of the Actinobacteria that catalyses dissimilatory oxido- reduction of iron isolated from metal-rich acidic water in Chile.</title>
        <authorList>
            <person name="Gonzalez D."/>
            <person name="Huber K."/>
            <person name="Hedrich S."/>
            <person name="Rojas-Villalobos C."/>
            <person name="Quatrini R."/>
            <person name="Dinamarca M.A."/>
            <person name="Schwarz A."/>
            <person name="Canales C."/>
            <person name="Nancucheo I."/>
        </authorList>
    </citation>
    <scope>NUCLEOTIDE SEQUENCE [LARGE SCALE GENOMIC DNA]</scope>
    <source>
        <strain evidence="4 5">USS-CCA1</strain>
    </source>
</reference>
<dbReference type="EMBL" id="WJHE01000555">
    <property type="protein sequence ID" value="MST33307.1"/>
    <property type="molecule type" value="Genomic_DNA"/>
</dbReference>
<dbReference type="Proteomes" id="UP000437736">
    <property type="component" value="Unassembled WGS sequence"/>
</dbReference>
<evidence type="ECO:0000256" key="1">
    <source>
        <dbReference type="ARBA" id="ARBA00010830"/>
    </source>
</evidence>
<evidence type="ECO:0000313" key="4">
    <source>
        <dbReference type="EMBL" id="MST33307.1"/>
    </source>
</evidence>
<dbReference type="InterPro" id="IPR010618">
    <property type="entry name" value="RPF"/>
</dbReference>
<evidence type="ECO:0000259" key="3">
    <source>
        <dbReference type="Pfam" id="PF06737"/>
    </source>
</evidence>
<comment type="caution">
    <text evidence="4">The sequence shown here is derived from an EMBL/GenBank/DDBJ whole genome shotgun (WGS) entry which is preliminary data.</text>
</comment>
<evidence type="ECO:0000256" key="2">
    <source>
        <dbReference type="ARBA" id="ARBA00022801"/>
    </source>
</evidence>
<dbReference type="Gene3D" id="1.10.530.10">
    <property type="match status" value="1"/>
</dbReference>
<feature type="domain" description="Resuscitation-promoting factor core lysozyme-like" evidence="3">
    <location>
        <begin position="2"/>
        <end position="63"/>
    </location>
</feature>
<comment type="similarity">
    <text evidence="1">Belongs to the transglycosylase family. Rpf subfamily.</text>
</comment>
<dbReference type="Pfam" id="PF06737">
    <property type="entry name" value="Transglycosylas"/>
    <property type="match status" value="1"/>
</dbReference>
<gene>
    <name evidence="4" type="ORF">GHK86_11330</name>
</gene>
<name>A0ABW9QUD8_9ACTN</name>
<organism evidence="4 5">
    <name type="scientific">Acidiferrimicrobium australe</name>
    <dbReference type="NCBI Taxonomy" id="2664430"/>
    <lineage>
        <taxon>Bacteria</taxon>
        <taxon>Bacillati</taxon>
        <taxon>Actinomycetota</taxon>
        <taxon>Acidimicrobiia</taxon>
        <taxon>Acidimicrobiales</taxon>
        <taxon>Acidimicrobiaceae</taxon>
        <taxon>Acidiferrimicrobium</taxon>
    </lineage>
</organism>
<dbReference type="InterPro" id="IPR023346">
    <property type="entry name" value="Lysozyme-like_dom_sf"/>
</dbReference>
<protein>
    <recommendedName>
        <fullName evidence="3">Resuscitation-promoting factor core lysozyme-like domain-containing protein</fullName>
    </recommendedName>
</protein>